<dbReference type="GO" id="GO:0016168">
    <property type="term" value="F:chlorophyll binding"/>
    <property type="evidence" value="ECO:0007669"/>
    <property type="project" value="UniProtKB-KW"/>
</dbReference>
<dbReference type="STRING" id="337451.A0A3S3QDP4"/>
<comment type="caution">
    <text evidence="10">The sequence shown here is derived from an EMBL/GenBank/DDBJ whole genome shotgun (WGS) entry which is preliminary data.</text>
</comment>
<sequence>MGILAGLFHLSVRPPQHLYKGLRIGNIETVISNNIAVVFFAIFVVAKTMRYGSTTTPIELFGVFRLVKASFVLIDSNER</sequence>
<protein>
    <submittedName>
        <fullName evidence="10">Photosystem II CP47 protein chloroplast</fullName>
    </submittedName>
</protein>
<evidence type="ECO:0000313" key="11">
    <source>
        <dbReference type="Proteomes" id="UP000283530"/>
    </source>
</evidence>
<keyword evidence="4 9" id="KW-0812">Transmembrane</keyword>
<gene>
    <name evidence="10" type="ORF">CKAN_01180600</name>
</gene>
<comment type="subcellular location">
    <subcellularLocation>
        <location evidence="1">Membrane</location>
        <topology evidence="1">Multi-pass membrane protein</topology>
    </subcellularLocation>
</comment>
<keyword evidence="7 9" id="KW-0472">Membrane</keyword>
<evidence type="ECO:0000256" key="2">
    <source>
        <dbReference type="ARBA" id="ARBA00022494"/>
    </source>
</evidence>
<proteinExistence type="predicted"/>
<keyword evidence="11" id="KW-1185">Reference proteome</keyword>
<dbReference type="InterPro" id="IPR000932">
    <property type="entry name" value="PS_antenna-like"/>
</dbReference>
<keyword evidence="8" id="KW-0604">Photosystem II</keyword>
<dbReference type="InterPro" id="IPR036001">
    <property type="entry name" value="PS_II_antenna-like_sf"/>
</dbReference>
<evidence type="ECO:0000256" key="5">
    <source>
        <dbReference type="ARBA" id="ARBA00022989"/>
    </source>
</evidence>
<keyword evidence="2" id="KW-0148">Chlorophyll</keyword>
<reference evidence="10 11" key="1">
    <citation type="journal article" date="2019" name="Nat. Plants">
        <title>Stout camphor tree genome fills gaps in understanding of flowering plant genome evolution.</title>
        <authorList>
            <person name="Chaw S.M."/>
            <person name="Liu Y.C."/>
            <person name="Wu Y.W."/>
            <person name="Wang H.Y."/>
            <person name="Lin C.I."/>
            <person name="Wu C.S."/>
            <person name="Ke H.M."/>
            <person name="Chang L.Y."/>
            <person name="Hsu C.Y."/>
            <person name="Yang H.T."/>
            <person name="Sudianto E."/>
            <person name="Hsu M.H."/>
            <person name="Wu K.P."/>
            <person name="Wang L.N."/>
            <person name="Leebens-Mack J.H."/>
            <person name="Tsai I.J."/>
        </authorList>
    </citation>
    <scope>NUCLEOTIDE SEQUENCE [LARGE SCALE GENOMIC DNA]</scope>
    <source>
        <strain evidence="11">cv. Chaw 1501</strain>
        <tissue evidence="10">Young leaves</tissue>
    </source>
</reference>
<dbReference type="Proteomes" id="UP000283530">
    <property type="component" value="Unassembled WGS sequence"/>
</dbReference>
<keyword evidence="3" id="KW-0602">Photosynthesis</keyword>
<evidence type="ECO:0000256" key="1">
    <source>
        <dbReference type="ARBA" id="ARBA00004141"/>
    </source>
</evidence>
<dbReference type="AlphaFoldDB" id="A0A3S3QDP4"/>
<keyword evidence="6" id="KW-0157">Chromophore</keyword>
<keyword evidence="5 9" id="KW-1133">Transmembrane helix</keyword>
<dbReference type="OrthoDB" id="1921305at2759"/>
<evidence type="ECO:0000256" key="4">
    <source>
        <dbReference type="ARBA" id="ARBA00022692"/>
    </source>
</evidence>
<dbReference type="GO" id="GO:0009523">
    <property type="term" value="C:photosystem II"/>
    <property type="evidence" value="ECO:0007669"/>
    <property type="project" value="UniProtKB-KW"/>
</dbReference>
<evidence type="ECO:0000256" key="3">
    <source>
        <dbReference type="ARBA" id="ARBA00022531"/>
    </source>
</evidence>
<evidence type="ECO:0000256" key="7">
    <source>
        <dbReference type="ARBA" id="ARBA00023136"/>
    </source>
</evidence>
<feature type="transmembrane region" description="Helical" evidence="9">
    <location>
        <begin position="24"/>
        <end position="46"/>
    </location>
</feature>
<organism evidence="10 11">
    <name type="scientific">Cinnamomum micranthum f. kanehirae</name>
    <dbReference type="NCBI Taxonomy" id="337451"/>
    <lineage>
        <taxon>Eukaryota</taxon>
        <taxon>Viridiplantae</taxon>
        <taxon>Streptophyta</taxon>
        <taxon>Embryophyta</taxon>
        <taxon>Tracheophyta</taxon>
        <taxon>Spermatophyta</taxon>
        <taxon>Magnoliopsida</taxon>
        <taxon>Magnoliidae</taxon>
        <taxon>Laurales</taxon>
        <taxon>Lauraceae</taxon>
        <taxon>Cinnamomum</taxon>
    </lineage>
</organism>
<evidence type="ECO:0000256" key="8">
    <source>
        <dbReference type="ARBA" id="ARBA00023276"/>
    </source>
</evidence>
<accession>A0A3S3QDP4</accession>
<name>A0A3S3QDP4_9MAGN</name>
<evidence type="ECO:0000313" key="10">
    <source>
        <dbReference type="EMBL" id="RWR83064.1"/>
    </source>
</evidence>
<evidence type="ECO:0000256" key="6">
    <source>
        <dbReference type="ARBA" id="ARBA00022991"/>
    </source>
</evidence>
<dbReference type="SUPFAM" id="SSF161077">
    <property type="entry name" value="Photosystem II antenna protein-like"/>
    <property type="match status" value="1"/>
</dbReference>
<dbReference type="EMBL" id="QPKB01000004">
    <property type="protein sequence ID" value="RWR83064.1"/>
    <property type="molecule type" value="Genomic_DNA"/>
</dbReference>
<dbReference type="GO" id="GO:0009767">
    <property type="term" value="P:photosynthetic electron transport chain"/>
    <property type="evidence" value="ECO:0007669"/>
    <property type="project" value="InterPro"/>
</dbReference>
<evidence type="ECO:0000256" key="9">
    <source>
        <dbReference type="SAM" id="Phobius"/>
    </source>
</evidence>
<dbReference type="Pfam" id="PF00421">
    <property type="entry name" value="PSII"/>
    <property type="match status" value="1"/>
</dbReference>